<evidence type="ECO:0000313" key="2">
    <source>
        <dbReference type="EMBL" id="PJC76268.1"/>
    </source>
</evidence>
<sequence length="151" mass="17531">MGINAKIAKIPFFILYLILVGLTSFNWIRVILFQKDWEVFRTQQPWDYYLSNFFSNTFGITHQQYYLFALPIVLIGLYAIPKIVGKLISLDKNSNIKGDNHVAVILILLVTPTTIGLNQLFNFGWRSYLIPGIILISLFSIWSWADERNKK</sequence>
<dbReference type="AlphaFoldDB" id="A0A2M8GG21"/>
<keyword evidence="1" id="KW-1133">Transmembrane helix</keyword>
<accession>A0A2M8GG21</accession>
<reference evidence="3" key="1">
    <citation type="submission" date="2017-09" db="EMBL/GenBank/DDBJ databases">
        <title>Depth-based differentiation of microbial function through sediment-hosted aquifers and enrichment of novel symbionts in the deep terrestrial subsurface.</title>
        <authorList>
            <person name="Probst A.J."/>
            <person name="Ladd B."/>
            <person name="Jarett J.K."/>
            <person name="Geller-Mcgrath D.E."/>
            <person name="Sieber C.M.K."/>
            <person name="Emerson J.B."/>
            <person name="Anantharaman K."/>
            <person name="Thomas B.C."/>
            <person name="Malmstrom R."/>
            <person name="Stieglmeier M."/>
            <person name="Klingl A."/>
            <person name="Woyke T."/>
            <person name="Ryan C.M."/>
            <person name="Banfield J.F."/>
        </authorList>
    </citation>
    <scope>NUCLEOTIDE SEQUENCE [LARGE SCALE GENOMIC DNA]</scope>
</reference>
<dbReference type="Proteomes" id="UP000230384">
    <property type="component" value="Unassembled WGS sequence"/>
</dbReference>
<organism evidence="2 3">
    <name type="scientific">Candidatus Shapirobacteria bacterium CG_4_8_14_3_um_filter_39_11</name>
    <dbReference type="NCBI Taxonomy" id="1974875"/>
    <lineage>
        <taxon>Bacteria</taxon>
        <taxon>Candidatus Shapironibacteriota</taxon>
    </lineage>
</organism>
<feature type="transmembrane region" description="Helical" evidence="1">
    <location>
        <begin position="64"/>
        <end position="81"/>
    </location>
</feature>
<dbReference type="EMBL" id="PFQN01000046">
    <property type="protein sequence ID" value="PJC76268.1"/>
    <property type="molecule type" value="Genomic_DNA"/>
</dbReference>
<feature type="transmembrane region" description="Helical" evidence="1">
    <location>
        <begin position="127"/>
        <end position="145"/>
    </location>
</feature>
<keyword evidence="1" id="KW-0472">Membrane</keyword>
<protein>
    <submittedName>
        <fullName evidence="2">Uncharacterized protein</fullName>
    </submittedName>
</protein>
<feature type="transmembrane region" description="Helical" evidence="1">
    <location>
        <begin position="12"/>
        <end position="32"/>
    </location>
</feature>
<feature type="transmembrane region" description="Helical" evidence="1">
    <location>
        <begin position="102"/>
        <end position="121"/>
    </location>
</feature>
<name>A0A2M8GG21_9BACT</name>
<evidence type="ECO:0000313" key="3">
    <source>
        <dbReference type="Proteomes" id="UP000230384"/>
    </source>
</evidence>
<comment type="caution">
    <text evidence="2">The sequence shown here is derived from an EMBL/GenBank/DDBJ whole genome shotgun (WGS) entry which is preliminary data.</text>
</comment>
<evidence type="ECO:0000256" key="1">
    <source>
        <dbReference type="SAM" id="Phobius"/>
    </source>
</evidence>
<keyword evidence="1" id="KW-0812">Transmembrane</keyword>
<gene>
    <name evidence="2" type="ORF">CO010_03040</name>
</gene>
<proteinExistence type="predicted"/>